<feature type="compositionally biased region" description="Basic and acidic residues" evidence="6">
    <location>
        <begin position="821"/>
        <end position="842"/>
    </location>
</feature>
<dbReference type="GO" id="GO:0000977">
    <property type="term" value="F:RNA polymerase II transcription regulatory region sequence-specific DNA binding"/>
    <property type="evidence" value="ECO:0007669"/>
    <property type="project" value="TreeGrafter"/>
</dbReference>
<dbReference type="Gene3D" id="3.30.160.60">
    <property type="entry name" value="Classic Zinc Finger"/>
    <property type="match status" value="4"/>
</dbReference>
<evidence type="ECO:0000256" key="4">
    <source>
        <dbReference type="ARBA" id="ARBA00022833"/>
    </source>
</evidence>
<accession>A0A9J6GRK7</accession>
<evidence type="ECO:0000313" key="9">
    <source>
        <dbReference type="Proteomes" id="UP000821853"/>
    </source>
</evidence>
<organism evidence="8 9">
    <name type="scientific">Haemaphysalis longicornis</name>
    <name type="common">Bush tick</name>
    <dbReference type="NCBI Taxonomy" id="44386"/>
    <lineage>
        <taxon>Eukaryota</taxon>
        <taxon>Metazoa</taxon>
        <taxon>Ecdysozoa</taxon>
        <taxon>Arthropoda</taxon>
        <taxon>Chelicerata</taxon>
        <taxon>Arachnida</taxon>
        <taxon>Acari</taxon>
        <taxon>Parasitiformes</taxon>
        <taxon>Ixodida</taxon>
        <taxon>Ixodoidea</taxon>
        <taxon>Ixodidae</taxon>
        <taxon>Haemaphysalinae</taxon>
        <taxon>Haemaphysalis</taxon>
    </lineage>
</organism>
<feature type="compositionally biased region" description="Basic and acidic residues" evidence="6">
    <location>
        <begin position="1183"/>
        <end position="1197"/>
    </location>
</feature>
<feature type="domain" description="C2H2-type" evidence="7">
    <location>
        <begin position="280"/>
        <end position="307"/>
    </location>
</feature>
<dbReference type="PROSITE" id="PS00028">
    <property type="entry name" value="ZINC_FINGER_C2H2_1"/>
    <property type="match status" value="9"/>
</dbReference>
<dbReference type="Proteomes" id="UP000821853">
    <property type="component" value="Unassembled WGS sequence"/>
</dbReference>
<dbReference type="PROSITE" id="PS50157">
    <property type="entry name" value="ZINC_FINGER_C2H2_2"/>
    <property type="match status" value="9"/>
</dbReference>
<evidence type="ECO:0000256" key="1">
    <source>
        <dbReference type="ARBA" id="ARBA00022723"/>
    </source>
</evidence>
<feature type="domain" description="C2H2-type" evidence="7">
    <location>
        <begin position="337"/>
        <end position="365"/>
    </location>
</feature>
<feature type="compositionally biased region" description="Low complexity" evidence="6">
    <location>
        <begin position="374"/>
        <end position="387"/>
    </location>
</feature>
<keyword evidence="3 5" id="KW-0863">Zinc-finger</keyword>
<dbReference type="Pfam" id="PF13912">
    <property type="entry name" value="zf-C2H2_6"/>
    <property type="match status" value="2"/>
</dbReference>
<name>A0A9J6GRK7_HAELO</name>
<proteinExistence type="predicted"/>
<evidence type="ECO:0000256" key="2">
    <source>
        <dbReference type="ARBA" id="ARBA00022737"/>
    </source>
</evidence>
<dbReference type="OMA" id="HKINNHP"/>
<dbReference type="VEuPathDB" id="VectorBase:HLOH_065557"/>
<feature type="compositionally biased region" description="Basic and acidic residues" evidence="6">
    <location>
        <begin position="747"/>
        <end position="758"/>
    </location>
</feature>
<dbReference type="SMART" id="SM00355">
    <property type="entry name" value="ZnF_C2H2"/>
    <property type="match status" value="12"/>
</dbReference>
<dbReference type="GO" id="GO:0005634">
    <property type="term" value="C:nucleus"/>
    <property type="evidence" value="ECO:0007669"/>
    <property type="project" value="TreeGrafter"/>
</dbReference>
<dbReference type="InterPro" id="IPR036236">
    <property type="entry name" value="Znf_C2H2_sf"/>
</dbReference>
<reference evidence="8 9" key="1">
    <citation type="journal article" date="2020" name="Cell">
        <title>Large-Scale Comparative Analyses of Tick Genomes Elucidate Their Genetic Diversity and Vector Capacities.</title>
        <authorList>
            <consortium name="Tick Genome and Microbiome Consortium (TIGMIC)"/>
            <person name="Jia N."/>
            <person name="Wang J."/>
            <person name="Shi W."/>
            <person name="Du L."/>
            <person name="Sun Y."/>
            <person name="Zhan W."/>
            <person name="Jiang J.F."/>
            <person name="Wang Q."/>
            <person name="Zhang B."/>
            <person name="Ji P."/>
            <person name="Bell-Sakyi L."/>
            <person name="Cui X.M."/>
            <person name="Yuan T.T."/>
            <person name="Jiang B.G."/>
            <person name="Yang W.F."/>
            <person name="Lam T.T."/>
            <person name="Chang Q.C."/>
            <person name="Ding S.J."/>
            <person name="Wang X.J."/>
            <person name="Zhu J.G."/>
            <person name="Ruan X.D."/>
            <person name="Zhao L."/>
            <person name="Wei J.T."/>
            <person name="Ye R.Z."/>
            <person name="Que T.C."/>
            <person name="Du C.H."/>
            <person name="Zhou Y.H."/>
            <person name="Cheng J.X."/>
            <person name="Dai P.F."/>
            <person name="Guo W.B."/>
            <person name="Han X.H."/>
            <person name="Huang E.J."/>
            <person name="Li L.F."/>
            <person name="Wei W."/>
            <person name="Gao Y.C."/>
            <person name="Liu J.Z."/>
            <person name="Shao H.Z."/>
            <person name="Wang X."/>
            <person name="Wang C.C."/>
            <person name="Yang T.C."/>
            <person name="Huo Q.B."/>
            <person name="Li W."/>
            <person name="Chen H.Y."/>
            <person name="Chen S.E."/>
            <person name="Zhou L.G."/>
            <person name="Ni X.B."/>
            <person name="Tian J.H."/>
            <person name="Sheng Y."/>
            <person name="Liu T."/>
            <person name="Pan Y.S."/>
            <person name="Xia L.Y."/>
            <person name="Li J."/>
            <person name="Zhao F."/>
            <person name="Cao W.C."/>
        </authorList>
    </citation>
    <scope>NUCLEOTIDE SEQUENCE [LARGE SCALE GENOMIC DNA]</scope>
    <source>
        <strain evidence="8">HaeL-2018</strain>
    </source>
</reference>
<feature type="compositionally biased region" description="Acidic residues" evidence="6">
    <location>
        <begin position="1284"/>
        <end position="1296"/>
    </location>
</feature>
<dbReference type="OrthoDB" id="6361061at2759"/>
<keyword evidence="9" id="KW-1185">Reference proteome</keyword>
<feature type="region of interest" description="Disordered" evidence="6">
    <location>
        <begin position="993"/>
        <end position="1041"/>
    </location>
</feature>
<feature type="domain" description="C2H2-type" evidence="7">
    <location>
        <begin position="99"/>
        <end position="127"/>
    </location>
</feature>
<dbReference type="PANTHER" id="PTHR24409">
    <property type="entry name" value="ZINC FINGER PROTEIN 142"/>
    <property type="match status" value="1"/>
</dbReference>
<feature type="compositionally biased region" description="Basic and acidic residues" evidence="6">
    <location>
        <begin position="685"/>
        <end position="694"/>
    </location>
</feature>
<evidence type="ECO:0000256" key="5">
    <source>
        <dbReference type="PROSITE-ProRule" id="PRU00042"/>
    </source>
</evidence>
<dbReference type="Pfam" id="PF00096">
    <property type="entry name" value="zf-C2H2"/>
    <property type="match status" value="2"/>
</dbReference>
<comment type="caution">
    <text evidence="8">The sequence shown here is derived from an EMBL/GenBank/DDBJ whole genome shotgun (WGS) entry which is preliminary data.</text>
</comment>
<protein>
    <recommendedName>
        <fullName evidence="7">C2H2-type domain-containing protein</fullName>
    </recommendedName>
</protein>
<dbReference type="InterPro" id="IPR013087">
    <property type="entry name" value="Znf_C2H2_type"/>
</dbReference>
<feature type="domain" description="C2H2-type" evidence="7">
    <location>
        <begin position="223"/>
        <end position="250"/>
    </location>
</feature>
<feature type="compositionally biased region" description="Basic and acidic residues" evidence="6">
    <location>
        <begin position="1306"/>
        <end position="1321"/>
    </location>
</feature>
<evidence type="ECO:0000256" key="3">
    <source>
        <dbReference type="ARBA" id="ARBA00022771"/>
    </source>
</evidence>
<dbReference type="FunFam" id="3.30.160.60:FF:000446">
    <property type="entry name" value="Zinc finger protein"/>
    <property type="match status" value="1"/>
</dbReference>
<feature type="region of interest" description="Disordered" evidence="6">
    <location>
        <begin position="363"/>
        <end position="387"/>
    </location>
</feature>
<feature type="compositionally biased region" description="Low complexity" evidence="6">
    <location>
        <begin position="29"/>
        <end position="40"/>
    </location>
</feature>
<feature type="domain" description="C2H2-type" evidence="7">
    <location>
        <begin position="1159"/>
        <end position="1186"/>
    </location>
</feature>
<evidence type="ECO:0000313" key="8">
    <source>
        <dbReference type="EMBL" id="KAH9376940.1"/>
    </source>
</evidence>
<feature type="region of interest" description="Disordered" evidence="6">
    <location>
        <begin position="651"/>
        <end position="862"/>
    </location>
</feature>
<dbReference type="SUPFAM" id="SSF57667">
    <property type="entry name" value="beta-beta-alpha zinc fingers"/>
    <property type="match status" value="4"/>
</dbReference>
<evidence type="ECO:0000256" key="6">
    <source>
        <dbReference type="SAM" id="MobiDB-lite"/>
    </source>
</evidence>
<keyword evidence="2" id="KW-0677">Repeat</keyword>
<evidence type="ECO:0000259" key="7">
    <source>
        <dbReference type="PROSITE" id="PS50157"/>
    </source>
</evidence>
<gene>
    <name evidence="8" type="ORF">HPB48_002745</name>
</gene>
<feature type="compositionally biased region" description="Acidic residues" evidence="6">
    <location>
        <begin position="1"/>
        <end position="10"/>
    </location>
</feature>
<feature type="domain" description="C2H2-type" evidence="7">
    <location>
        <begin position="887"/>
        <end position="907"/>
    </location>
</feature>
<feature type="compositionally biased region" description="Polar residues" evidence="6">
    <location>
        <begin position="776"/>
        <end position="787"/>
    </location>
</feature>
<feature type="domain" description="C2H2-type" evidence="7">
    <location>
        <begin position="252"/>
        <end position="279"/>
    </location>
</feature>
<feature type="domain" description="C2H2-type" evidence="7">
    <location>
        <begin position="195"/>
        <end position="222"/>
    </location>
</feature>
<sequence>MDHEEEEDADDPQRDSGSIHSTESEEAIEQSSGSPSSEASAKLDDEAGEVFQDNSNTDDNTDVDDERIHGPQSEIRNGEFHFQVKSFHIVNARPGKRQFKCDVCTGMYQHAFSLKRHFLRTHVNYKYLSEADITNCNINMNQVRRRREESDPPPDAPPGEAKTLGLYRCHLCLRLFDLRDELKTHVVSHTDNNNFSCDQCEMTFSHRQNLVRHQSVHSEEKQFICKHCGKRFPTLANQRRHEKTHESSDLPFPCSFCAASFAHAARLQKHLRKHHPEHYYPCDVCPKFFLEKDQLKKHAAAHKSAEGPTSKKCKLPEARVVFKARKRAKGFESENKYLCSICKRRFATYITLCRHKKAAHAAAQPEKRTRTLQPRSEPVVVRSRSSKPVAKEMPEDEFYMTVAHRISENLLYHLDGKSSQLKIKQDQCAFPEEESSKVVPQYSIHNFPSTFDITQMMQIYSNRATSGNNTVSNDGSDNSEETECIFLGGSRQDRSGLHRANGVASARPHRPGENVIGRNVPLTFICSVCAEKFSSQKAIEEHKINNHPNVVCTHIEIEGEKEVPPELCWSLRSPVGFLHSSPVVAPVTAPATGSPVESLVCTKCRSTFLSRGDLHQHILDCGANSDFHKQLTRGYSVHSRLGCSARQLGVPARDGPVRAKRRPHVNESPSAEAKRAKRGACSPQNEEKALDLKVRPRVTTPPKFVPDPVVLNIGQSPEEEQEVVEGMEIAPAEKTTDSVVASESGEGEDKSKGHEVVDKGTTAVEDAQGAEETAALQPSESAQQSSPDKLVGNETDKHTSSPPPPVEKKASAESSSAAEASPKEETAASPREQPREEIKAEADQFQFAENEQAPSPVLDEGRRVLRSKTAAVSARGGASSSAVVNPHTCSTCQRSFMYAASLKKHLRDICPNLKVAGQKVVKKRRAGKMAKKEDPVSEAQVHASAVPGNIEVKKECSDAASSPSLLNLGVFPEDADTSGLELLANASSMERPVSSAAGGLPWAPGNSTPRQTGSSDKVKAKEEAPDAPPDLGEVDVKPDLRPQNREHTCPYCLHSFAYLSNYRKHLREVCLIKKKKEKKTGDGNEAAPSVKASDESHSIVDRADNSSTITMSFKGRIENSVINLLRNQSKQVELIGAQAAAVKDQPGGANHSSPNFMTFSCPVCHKIFLSYVKMLQHRLSHKLQTDEPVVKEEKPDASDTAGSRDVGASPFDESAPAADAIKRPEDIKLPVPSVPIKTEEDQRFDEMLTGKASEASDAENASLREELKREEHNYAAVSLAELDSLPEEDDAEADDAANEKTAQTLKPKDDPAPEQSTETKTKAALPAKKGSLGKRSSESVTGNKLPLPKEKVRRVMRRLSGRTAKAASRDKQ</sequence>
<feature type="region of interest" description="Disordered" evidence="6">
    <location>
        <begin position="1"/>
        <end position="77"/>
    </location>
</feature>
<feature type="domain" description="C2H2-type" evidence="7">
    <location>
        <begin position="167"/>
        <end position="194"/>
    </location>
</feature>
<dbReference type="PANTHER" id="PTHR24409:SF295">
    <property type="entry name" value="AZ2-RELATED"/>
    <property type="match status" value="1"/>
</dbReference>
<feature type="compositionally biased region" description="Basic residues" evidence="6">
    <location>
        <begin position="1351"/>
        <end position="1360"/>
    </location>
</feature>
<feature type="region of interest" description="Disordered" evidence="6">
    <location>
        <begin position="1182"/>
        <end position="1242"/>
    </location>
</feature>
<feature type="region of interest" description="Disordered" evidence="6">
    <location>
        <begin position="1274"/>
        <end position="1372"/>
    </location>
</feature>
<dbReference type="GO" id="GO:0008270">
    <property type="term" value="F:zinc ion binding"/>
    <property type="evidence" value="ECO:0007669"/>
    <property type="project" value="UniProtKB-KW"/>
</dbReference>
<feature type="region of interest" description="Disordered" evidence="6">
    <location>
        <begin position="1077"/>
        <end position="1098"/>
    </location>
</feature>
<dbReference type="GO" id="GO:0000981">
    <property type="term" value="F:DNA-binding transcription factor activity, RNA polymerase II-specific"/>
    <property type="evidence" value="ECO:0007669"/>
    <property type="project" value="TreeGrafter"/>
</dbReference>
<dbReference type="EMBL" id="JABSTR010000008">
    <property type="protein sequence ID" value="KAH9376940.1"/>
    <property type="molecule type" value="Genomic_DNA"/>
</dbReference>
<keyword evidence="1" id="KW-0479">Metal-binding</keyword>
<feature type="compositionally biased region" description="Polar residues" evidence="6">
    <location>
        <begin position="1005"/>
        <end position="1015"/>
    </location>
</feature>
<keyword evidence="4" id="KW-0862">Zinc</keyword>